<dbReference type="PANTHER" id="PTHR45621">
    <property type="entry name" value="OS01G0588500 PROTEIN-RELATED"/>
    <property type="match status" value="1"/>
</dbReference>
<reference evidence="10 11" key="1">
    <citation type="journal article" date="2023" name="G3 (Bethesda)">
        <title>A chromosome-length genome assembly and annotation of blackberry (Rubus argutus, cv. 'Hillquist').</title>
        <authorList>
            <person name="Bruna T."/>
            <person name="Aryal R."/>
            <person name="Dudchenko O."/>
            <person name="Sargent D.J."/>
            <person name="Mead D."/>
            <person name="Buti M."/>
            <person name="Cavallini A."/>
            <person name="Hytonen T."/>
            <person name="Andres J."/>
            <person name="Pham M."/>
            <person name="Weisz D."/>
            <person name="Mascagni F."/>
            <person name="Usai G."/>
            <person name="Natali L."/>
            <person name="Bassil N."/>
            <person name="Fernandez G.E."/>
            <person name="Lomsadze A."/>
            <person name="Armour M."/>
            <person name="Olukolu B."/>
            <person name="Poorten T."/>
            <person name="Britton C."/>
            <person name="Davik J."/>
            <person name="Ashrafi H."/>
            <person name="Aiden E.L."/>
            <person name="Borodovsky M."/>
            <person name="Worthington M."/>
        </authorList>
    </citation>
    <scope>NUCLEOTIDE SEQUENCE [LARGE SCALE GENOMIC DNA]</scope>
    <source>
        <strain evidence="10">PI 553951</strain>
    </source>
</reference>
<keyword evidence="7" id="KW-0547">Nucleotide-binding</keyword>
<keyword evidence="7" id="KW-0067">ATP-binding</keyword>
<proteinExistence type="predicted"/>
<feature type="domain" description="U-box" evidence="9">
    <location>
        <begin position="272"/>
        <end position="346"/>
    </location>
</feature>
<dbReference type="Proteomes" id="UP001457282">
    <property type="component" value="Unassembled WGS sequence"/>
</dbReference>
<dbReference type="InterPro" id="IPR000225">
    <property type="entry name" value="Armadillo"/>
</dbReference>
<dbReference type="PROSITE" id="PS50011">
    <property type="entry name" value="PROTEIN_KINASE_DOM"/>
    <property type="match status" value="1"/>
</dbReference>
<evidence type="ECO:0000256" key="6">
    <source>
        <dbReference type="PROSITE-ProRule" id="PRU00259"/>
    </source>
</evidence>
<gene>
    <name evidence="10" type="ORF">M0R45_001430</name>
</gene>
<evidence type="ECO:0000259" key="8">
    <source>
        <dbReference type="PROSITE" id="PS50011"/>
    </source>
</evidence>
<dbReference type="Pfam" id="PF04564">
    <property type="entry name" value="U-box"/>
    <property type="match status" value="1"/>
</dbReference>
<dbReference type="InterPro" id="IPR003613">
    <property type="entry name" value="Ubox_domain"/>
</dbReference>
<dbReference type="AlphaFoldDB" id="A0AAW1VKN8"/>
<name>A0AAW1VKN8_RUBAR</name>
<dbReference type="InterPro" id="IPR011989">
    <property type="entry name" value="ARM-like"/>
</dbReference>
<dbReference type="CDD" id="cd16664">
    <property type="entry name" value="RING-Ubox_PUB"/>
    <property type="match status" value="1"/>
</dbReference>
<dbReference type="SUPFAM" id="SSF56112">
    <property type="entry name" value="Protein kinase-like (PK-like)"/>
    <property type="match status" value="1"/>
</dbReference>
<dbReference type="Pfam" id="PF00069">
    <property type="entry name" value="Pkinase"/>
    <property type="match status" value="1"/>
</dbReference>
<evidence type="ECO:0000256" key="7">
    <source>
        <dbReference type="PROSITE-ProRule" id="PRU10141"/>
    </source>
</evidence>
<dbReference type="SMART" id="SM00504">
    <property type="entry name" value="Ubox"/>
    <property type="match status" value="1"/>
</dbReference>
<dbReference type="InterPro" id="IPR058678">
    <property type="entry name" value="ARM_PUB"/>
</dbReference>
<feature type="binding site" evidence="7">
    <location>
        <position position="802"/>
    </location>
    <ligand>
        <name>ATP</name>
        <dbReference type="ChEBI" id="CHEBI:30616"/>
    </ligand>
</feature>
<dbReference type="PROSITE" id="PS00107">
    <property type="entry name" value="PROTEIN_KINASE_ATP"/>
    <property type="match status" value="1"/>
</dbReference>
<evidence type="ECO:0000259" key="9">
    <source>
        <dbReference type="PROSITE" id="PS51698"/>
    </source>
</evidence>
<evidence type="ECO:0000313" key="11">
    <source>
        <dbReference type="Proteomes" id="UP001457282"/>
    </source>
</evidence>
<dbReference type="PROSITE" id="PS51698">
    <property type="entry name" value="U_BOX"/>
    <property type="match status" value="1"/>
</dbReference>
<sequence length="961" mass="107080">MGTDVSKVVDTVRKPHSFKVHRSMCIELSKLVDRISRIFPDIEAARPRGSTGIKALCMLNRAIEKAKQLLQYCSESSKLYLACTGNVMVSRCQKSRNLLEQSLCQIQSRVPVILVAEISQIIDDLKRATFKLHPSEEEAGKVVRGLLHQDVSALNSIEDSELKALQLASLRLHITSQKEILIEKRSIKKLLQSVGDNDPLKKQILTHFLYLLKKYGNLILVKQTESASRRQQGSLSSDNSGNGFECNQYAEVEPHAGDGEYEAQRSMSITSVPPEEFSCGISSRLMYDPVVIASGQTYERMWIQKWFDEGHDTCPKTNVELAHLSLTPNIAMKELISRWCTKYGVTIPNPSMQPESLHAWENSTTSIASLGSSMNDLRLQMDLSTMSFGSLDTSFNSDASRTKTKDGLSLSQIDDDSLKYQYAKNCETDLEFPSNISELKWDSQCQVVEDVTNYLKCHDQASYSMSSKNFVEPLIKFLRDAHDRDDVKAQRDGFKLLSTFVSKNRNGIPCLCEDAYSLLASSLDSKVTEEVLAIMEILSGHQHFRSKISASDALPSVLKLLDSQNKNIQGQAIKVLYNLSFDKEVCSEMVSLDCIPKLVPFFEDSALTGNCIFILKNLCDTEGDRISVAETNGCIASIVKVLDTGTKEEREHAVDILLSLCSQRIDYCHLVLHEGVIPALVLLSVNGTERARKNSMQILLLLRDIDYVHDHDCYSSCATSIFSEATTSTFQSKDDRSTEGHILETSNLRVFRFAELKTATRNFSPEEIIGEGSFGNIFSGWVDEKTLAPCKAGTGMIVSIKKLDPEGLLRVREWQNYNAKISTFGLANLGPTGGDSLVSTTVVGSYGYAAPEYIATGHLYVESDVYGFGVVLLEILTGLRVVDTKRPQGQHNLVDWAKPLLSDKIKLENVMDVRMEGQYSLEAALKTAHITLKCLASDPKSRPSMKEVVETLELIQEIKDY</sequence>
<accession>A0AAW1VKN8</accession>
<protein>
    <recommendedName>
        <fullName evidence="3">RING-type E3 ubiquitin transferase</fullName>
        <ecNumber evidence="3">2.3.2.27</ecNumber>
    </recommendedName>
</protein>
<dbReference type="Gene3D" id="1.10.510.10">
    <property type="entry name" value="Transferase(Phosphotransferase) domain 1"/>
    <property type="match status" value="1"/>
</dbReference>
<organism evidence="10 11">
    <name type="scientific">Rubus argutus</name>
    <name type="common">Southern blackberry</name>
    <dbReference type="NCBI Taxonomy" id="59490"/>
    <lineage>
        <taxon>Eukaryota</taxon>
        <taxon>Viridiplantae</taxon>
        <taxon>Streptophyta</taxon>
        <taxon>Embryophyta</taxon>
        <taxon>Tracheophyta</taxon>
        <taxon>Spermatophyta</taxon>
        <taxon>Magnoliopsida</taxon>
        <taxon>eudicotyledons</taxon>
        <taxon>Gunneridae</taxon>
        <taxon>Pentapetalae</taxon>
        <taxon>rosids</taxon>
        <taxon>fabids</taxon>
        <taxon>Rosales</taxon>
        <taxon>Rosaceae</taxon>
        <taxon>Rosoideae</taxon>
        <taxon>Rosoideae incertae sedis</taxon>
        <taxon>Rubus</taxon>
    </lineage>
</organism>
<evidence type="ECO:0000256" key="3">
    <source>
        <dbReference type="ARBA" id="ARBA00012483"/>
    </source>
</evidence>
<dbReference type="SUPFAM" id="SSF48371">
    <property type="entry name" value="ARM repeat"/>
    <property type="match status" value="1"/>
</dbReference>
<comment type="caution">
    <text evidence="10">The sequence shown here is derived from an EMBL/GenBank/DDBJ whole genome shotgun (WGS) entry which is preliminary data.</text>
</comment>
<comment type="catalytic activity">
    <reaction evidence="1">
        <text>S-ubiquitinyl-[E2 ubiquitin-conjugating enzyme]-L-cysteine + [acceptor protein]-L-lysine = [E2 ubiquitin-conjugating enzyme]-L-cysteine + N(6)-ubiquitinyl-[acceptor protein]-L-lysine.</text>
        <dbReference type="EC" id="2.3.2.27"/>
    </reaction>
</comment>
<dbReference type="InterPro" id="IPR016024">
    <property type="entry name" value="ARM-type_fold"/>
</dbReference>
<evidence type="ECO:0000313" key="10">
    <source>
        <dbReference type="EMBL" id="KAK9902916.1"/>
    </source>
</evidence>
<dbReference type="InterPro" id="IPR011009">
    <property type="entry name" value="Kinase-like_dom_sf"/>
</dbReference>
<dbReference type="SUPFAM" id="SSF57850">
    <property type="entry name" value="RING/U-box"/>
    <property type="match status" value="1"/>
</dbReference>
<dbReference type="InterPro" id="IPR013083">
    <property type="entry name" value="Znf_RING/FYVE/PHD"/>
</dbReference>
<keyword evidence="5" id="KW-0677">Repeat</keyword>
<dbReference type="EMBL" id="JBEDUW010000248">
    <property type="protein sequence ID" value="KAK9902916.1"/>
    <property type="molecule type" value="Genomic_DNA"/>
</dbReference>
<keyword evidence="11" id="KW-1185">Reference proteome</keyword>
<dbReference type="Pfam" id="PF25598">
    <property type="entry name" value="ARM_PUB"/>
    <property type="match status" value="1"/>
</dbReference>
<feature type="domain" description="Protein kinase" evidence="8">
    <location>
        <begin position="558"/>
        <end position="955"/>
    </location>
</feature>
<evidence type="ECO:0000256" key="5">
    <source>
        <dbReference type="ARBA" id="ARBA00022737"/>
    </source>
</evidence>
<dbReference type="GO" id="GO:0005524">
    <property type="term" value="F:ATP binding"/>
    <property type="evidence" value="ECO:0007669"/>
    <property type="project" value="UniProtKB-UniRule"/>
</dbReference>
<dbReference type="InterPro" id="IPR045210">
    <property type="entry name" value="RING-Ubox_PUB"/>
</dbReference>
<dbReference type="InterPro" id="IPR017441">
    <property type="entry name" value="Protein_kinase_ATP_BS"/>
</dbReference>
<comment type="pathway">
    <text evidence="2">Protein modification; protein ubiquitination.</text>
</comment>
<evidence type="ECO:0000256" key="2">
    <source>
        <dbReference type="ARBA" id="ARBA00004906"/>
    </source>
</evidence>
<evidence type="ECO:0000256" key="4">
    <source>
        <dbReference type="ARBA" id="ARBA00022679"/>
    </source>
</evidence>
<dbReference type="InterPro" id="IPR000719">
    <property type="entry name" value="Prot_kinase_dom"/>
</dbReference>
<dbReference type="Gene3D" id="3.30.40.10">
    <property type="entry name" value="Zinc/RING finger domain, C3HC4 (zinc finger)"/>
    <property type="match status" value="1"/>
</dbReference>
<feature type="repeat" description="ARM" evidence="6">
    <location>
        <begin position="552"/>
        <end position="584"/>
    </location>
</feature>
<keyword evidence="4" id="KW-0808">Transferase</keyword>
<dbReference type="EC" id="2.3.2.27" evidence="3"/>
<dbReference type="InterPro" id="IPR050823">
    <property type="entry name" value="Plant_Ser_Thr_Prot_Kinase"/>
</dbReference>
<dbReference type="PROSITE" id="PS50176">
    <property type="entry name" value="ARM_REPEAT"/>
    <property type="match status" value="1"/>
</dbReference>
<dbReference type="GO" id="GO:0004672">
    <property type="term" value="F:protein kinase activity"/>
    <property type="evidence" value="ECO:0007669"/>
    <property type="project" value="InterPro"/>
</dbReference>
<evidence type="ECO:0000256" key="1">
    <source>
        <dbReference type="ARBA" id="ARBA00000900"/>
    </source>
</evidence>
<dbReference type="Gene3D" id="1.25.10.10">
    <property type="entry name" value="Leucine-rich Repeat Variant"/>
    <property type="match status" value="1"/>
</dbReference>
<dbReference type="GO" id="GO:0016567">
    <property type="term" value="P:protein ubiquitination"/>
    <property type="evidence" value="ECO:0007669"/>
    <property type="project" value="InterPro"/>
</dbReference>
<dbReference type="GO" id="GO:0061630">
    <property type="term" value="F:ubiquitin protein ligase activity"/>
    <property type="evidence" value="ECO:0007669"/>
    <property type="project" value="UniProtKB-EC"/>
</dbReference>